<protein>
    <submittedName>
        <fullName evidence="4">5'-hydroxyaverantin dehydrogenase</fullName>
    </submittedName>
</protein>
<dbReference type="PANTHER" id="PTHR43180:SF16">
    <property type="entry name" value="BACILYSIN BIOSYNTHESIS OXIDOREDUCTASE BACC"/>
    <property type="match status" value="1"/>
</dbReference>
<evidence type="ECO:0000256" key="2">
    <source>
        <dbReference type="ARBA" id="ARBA00022857"/>
    </source>
</evidence>
<dbReference type="PRINTS" id="PR00081">
    <property type="entry name" value="GDHRDH"/>
</dbReference>
<dbReference type="PROSITE" id="PS00061">
    <property type="entry name" value="ADH_SHORT"/>
    <property type="match status" value="1"/>
</dbReference>
<evidence type="ECO:0000313" key="4">
    <source>
        <dbReference type="EMBL" id="PIA92880.1"/>
    </source>
</evidence>
<dbReference type="InterPro" id="IPR002347">
    <property type="entry name" value="SDR_fam"/>
</dbReference>
<organism evidence="4 6">
    <name type="scientific">Cercospora beticola</name>
    <name type="common">Sugarbeet leaf spot fungus</name>
    <dbReference type="NCBI Taxonomy" id="122368"/>
    <lineage>
        <taxon>Eukaryota</taxon>
        <taxon>Fungi</taxon>
        <taxon>Dikarya</taxon>
        <taxon>Ascomycota</taxon>
        <taxon>Pezizomycotina</taxon>
        <taxon>Dothideomycetes</taxon>
        <taxon>Dothideomycetidae</taxon>
        <taxon>Mycosphaerellales</taxon>
        <taxon>Mycosphaerellaceae</taxon>
        <taxon>Cercospora</taxon>
    </lineage>
</organism>
<evidence type="ECO:0000256" key="3">
    <source>
        <dbReference type="ARBA" id="ARBA00023002"/>
    </source>
</evidence>
<accession>A0A2G5HK27</accession>
<evidence type="ECO:0000256" key="1">
    <source>
        <dbReference type="ARBA" id="ARBA00006484"/>
    </source>
</evidence>
<reference evidence="4 6" key="1">
    <citation type="submission" date="2015-10" db="EMBL/GenBank/DDBJ databases">
        <title>The cercosporin biosynthetic gene cluster was horizontally transferred to several fungal lineages and shown to be expanded in Cercospora beticola based on microsynteny with recipient genomes.</title>
        <authorList>
            <person name="De Jonge R."/>
            <person name="Ebert M.K."/>
            <person name="Suttle J.C."/>
            <person name="Jurick Ii W.M."/>
            <person name="Secor G.A."/>
            <person name="Thomma B.P."/>
            <person name="Van De Peer Y."/>
            <person name="Bolton M.D."/>
        </authorList>
    </citation>
    <scope>NUCLEOTIDE SEQUENCE [LARGE SCALE GENOMIC DNA]</scope>
    <source>
        <strain evidence="4 6">09-40</strain>
    </source>
</reference>
<dbReference type="EMBL" id="CP134187">
    <property type="protein sequence ID" value="WPB02599.1"/>
    <property type="molecule type" value="Genomic_DNA"/>
</dbReference>
<sequence length="326" mass="34925">MASKLESEVEADKAGHTTFGDGEFLVDEAALADLRVVVTGGASGIGEACCRRLAAAGASVVIADKNVELGNALQAQLNRRRVKFIEVDVASWDSQLAMFAEALNFLPGHDLDALITTAGIGSSSDLNITKPSGVSLHQRSVEERQALPRPSTKCLDVNLIGTMYSVDIATKYCMSIEAFGNAIGSSRKSVVLLGSTSGFRPLNGKIDYSVAKWGVRGYFRNIRQELAQHGIRVNMMAPFWVPTSLTQHHVPALEKQGVRVGRMEDVIDGILRMLLDGQMSGRAVSVTGKGIEDIDDDLAGLDGGEAMRNLVRGGWLSAPKSATLRR</sequence>
<evidence type="ECO:0000313" key="6">
    <source>
        <dbReference type="Proteomes" id="UP000230605"/>
    </source>
</evidence>
<dbReference type="PANTHER" id="PTHR43180">
    <property type="entry name" value="3-OXOACYL-(ACYL-CARRIER-PROTEIN) REDUCTASE (AFU_ORTHOLOGUE AFUA_6G11210)"/>
    <property type="match status" value="1"/>
</dbReference>
<dbReference type="OrthoDB" id="5371740at2759"/>
<dbReference type="Proteomes" id="UP001302367">
    <property type="component" value="Chromosome 4"/>
</dbReference>
<dbReference type="EMBL" id="LKMD01000105">
    <property type="protein sequence ID" value="PIA92880.1"/>
    <property type="molecule type" value="Genomic_DNA"/>
</dbReference>
<keyword evidence="3" id="KW-0560">Oxidoreductase</keyword>
<dbReference type="InterPro" id="IPR036291">
    <property type="entry name" value="NAD(P)-bd_dom_sf"/>
</dbReference>
<dbReference type="Pfam" id="PF00106">
    <property type="entry name" value="adh_short"/>
    <property type="match status" value="1"/>
</dbReference>
<keyword evidence="2" id="KW-0521">NADP</keyword>
<dbReference type="Proteomes" id="UP000230605">
    <property type="component" value="Chromosome 4"/>
</dbReference>
<comment type="similarity">
    <text evidence="1">Belongs to the short-chain dehydrogenases/reductases (SDR) family.</text>
</comment>
<dbReference type="InterPro" id="IPR020904">
    <property type="entry name" value="Sc_DH/Rdtase_CS"/>
</dbReference>
<evidence type="ECO:0000313" key="7">
    <source>
        <dbReference type="Proteomes" id="UP001302367"/>
    </source>
</evidence>
<evidence type="ECO:0000313" key="5">
    <source>
        <dbReference type="EMBL" id="WPB02599.1"/>
    </source>
</evidence>
<keyword evidence="7" id="KW-1185">Reference proteome</keyword>
<reference evidence="5 7" key="2">
    <citation type="submission" date="2023-09" db="EMBL/GenBank/DDBJ databases">
        <title>Complete-Gapless Cercospora beticola genome.</title>
        <authorList>
            <person name="Wyatt N.A."/>
            <person name="Spanner R.E."/>
            <person name="Bolton M.D."/>
        </authorList>
    </citation>
    <scope>NUCLEOTIDE SEQUENCE [LARGE SCALE GENOMIC DNA]</scope>
    <source>
        <strain evidence="5">Cb09-40</strain>
    </source>
</reference>
<dbReference type="SUPFAM" id="SSF51735">
    <property type="entry name" value="NAD(P)-binding Rossmann-fold domains"/>
    <property type="match status" value="1"/>
</dbReference>
<dbReference type="GO" id="GO:0016491">
    <property type="term" value="F:oxidoreductase activity"/>
    <property type="evidence" value="ECO:0007669"/>
    <property type="project" value="UniProtKB-KW"/>
</dbReference>
<name>A0A2G5HK27_CERBT</name>
<gene>
    <name evidence="4" type="ORF">CB0940_05280</name>
    <name evidence="5" type="ORF">RHO25_007235</name>
</gene>
<proteinExistence type="inferred from homology"/>
<dbReference type="Gene3D" id="3.40.50.720">
    <property type="entry name" value="NAD(P)-binding Rossmann-like Domain"/>
    <property type="match status" value="1"/>
</dbReference>
<dbReference type="AlphaFoldDB" id="A0A2G5HK27"/>